<gene>
    <name evidence="2" type="ORF">F4Y42_20130</name>
</gene>
<name>A0A6B0YXD2_9CHLR</name>
<dbReference type="Pfam" id="PF04167">
    <property type="entry name" value="DUF402"/>
    <property type="match status" value="1"/>
</dbReference>
<dbReference type="SUPFAM" id="SSF159234">
    <property type="entry name" value="FomD-like"/>
    <property type="match status" value="1"/>
</dbReference>
<sequence length="218" mass="24515">MDRRRRPLTSPNTCPSRWSPGDHVVYRQLWSGGVWAAIPATIVEDSSDLVSLYIAPGTKFSGPICTREEHLHVAASGAWKLKLYEWAGQHHLWATVPGEACSIWTIWSAPDWTHLGWKVNPETPLKRTPLGFDTTDHVLDAVIDANLSSWQLKDEDELAVAIELGLLTVSQGERINREARRVAGECVSSRRRQLQAWAAWRPPASWKLPVLQPDWEAA</sequence>
<comment type="caution">
    <text evidence="2">The sequence shown here is derived from an EMBL/GenBank/DDBJ whole genome shotgun (WGS) entry which is preliminary data.</text>
</comment>
<dbReference type="InterPro" id="IPR007295">
    <property type="entry name" value="DUF402"/>
</dbReference>
<dbReference type="Gene3D" id="2.40.380.10">
    <property type="entry name" value="FomD-like"/>
    <property type="match status" value="1"/>
</dbReference>
<protein>
    <submittedName>
        <fullName evidence="2">DUF402 domain-containing protein</fullName>
    </submittedName>
</protein>
<evidence type="ECO:0000313" key="2">
    <source>
        <dbReference type="EMBL" id="MXY95754.1"/>
    </source>
</evidence>
<dbReference type="InterPro" id="IPR035930">
    <property type="entry name" value="FomD-like_sf"/>
</dbReference>
<proteinExistence type="predicted"/>
<dbReference type="EMBL" id="VXRG01000169">
    <property type="protein sequence ID" value="MXY95754.1"/>
    <property type="molecule type" value="Genomic_DNA"/>
</dbReference>
<reference evidence="2" key="1">
    <citation type="submission" date="2019-09" db="EMBL/GenBank/DDBJ databases">
        <title>Characterisation of the sponge microbiome using genome-centric metagenomics.</title>
        <authorList>
            <person name="Engelberts J.P."/>
            <person name="Robbins S.J."/>
            <person name="De Goeij J.M."/>
            <person name="Aranda M."/>
            <person name="Bell S.C."/>
            <person name="Webster N.S."/>
        </authorList>
    </citation>
    <scope>NUCLEOTIDE SEQUENCE</scope>
    <source>
        <strain evidence="2">SB0664_bin_27</strain>
    </source>
</reference>
<accession>A0A6B0YXD2</accession>
<evidence type="ECO:0000259" key="1">
    <source>
        <dbReference type="Pfam" id="PF04167"/>
    </source>
</evidence>
<feature type="domain" description="DUF402" evidence="1">
    <location>
        <begin position="70"/>
        <end position="183"/>
    </location>
</feature>
<organism evidence="2">
    <name type="scientific">Caldilineaceae bacterium SB0664_bin_27</name>
    <dbReference type="NCBI Taxonomy" id="2605260"/>
    <lineage>
        <taxon>Bacteria</taxon>
        <taxon>Bacillati</taxon>
        <taxon>Chloroflexota</taxon>
        <taxon>Caldilineae</taxon>
        <taxon>Caldilineales</taxon>
        <taxon>Caldilineaceae</taxon>
    </lineage>
</organism>
<dbReference type="AlphaFoldDB" id="A0A6B0YXD2"/>